<dbReference type="Proteomes" id="UP000823775">
    <property type="component" value="Unassembled WGS sequence"/>
</dbReference>
<protein>
    <submittedName>
        <fullName evidence="1">Uncharacterized protein</fullName>
    </submittedName>
</protein>
<dbReference type="EMBL" id="JACEIK010002677">
    <property type="protein sequence ID" value="MCD9638338.1"/>
    <property type="molecule type" value="Genomic_DNA"/>
</dbReference>
<name>A0ABS8UTX9_DATST</name>
<evidence type="ECO:0000313" key="2">
    <source>
        <dbReference type="Proteomes" id="UP000823775"/>
    </source>
</evidence>
<gene>
    <name evidence="1" type="ORF">HAX54_022234</name>
</gene>
<comment type="caution">
    <text evidence="1">The sequence shown here is derived from an EMBL/GenBank/DDBJ whole genome shotgun (WGS) entry which is preliminary data.</text>
</comment>
<accession>A0ABS8UTX9</accession>
<sequence>PQPSTRESSGLHGLWMEKHQCCTNLLLVLYKAPMAPRRFMGFHLHFIGGPP</sequence>
<reference evidence="1 2" key="1">
    <citation type="journal article" date="2021" name="BMC Genomics">
        <title>Datura genome reveals duplications of psychoactive alkaloid biosynthetic genes and high mutation rate following tissue culture.</title>
        <authorList>
            <person name="Rajewski A."/>
            <person name="Carter-House D."/>
            <person name="Stajich J."/>
            <person name="Litt A."/>
        </authorList>
    </citation>
    <scope>NUCLEOTIDE SEQUENCE [LARGE SCALE GENOMIC DNA]</scope>
    <source>
        <strain evidence="1">AR-01</strain>
    </source>
</reference>
<feature type="non-terminal residue" evidence="1">
    <location>
        <position position="51"/>
    </location>
</feature>
<feature type="non-terminal residue" evidence="1">
    <location>
        <position position="1"/>
    </location>
</feature>
<keyword evidence="2" id="KW-1185">Reference proteome</keyword>
<evidence type="ECO:0000313" key="1">
    <source>
        <dbReference type="EMBL" id="MCD9638338.1"/>
    </source>
</evidence>
<organism evidence="1 2">
    <name type="scientific">Datura stramonium</name>
    <name type="common">Jimsonweed</name>
    <name type="synonym">Common thornapple</name>
    <dbReference type="NCBI Taxonomy" id="4076"/>
    <lineage>
        <taxon>Eukaryota</taxon>
        <taxon>Viridiplantae</taxon>
        <taxon>Streptophyta</taxon>
        <taxon>Embryophyta</taxon>
        <taxon>Tracheophyta</taxon>
        <taxon>Spermatophyta</taxon>
        <taxon>Magnoliopsida</taxon>
        <taxon>eudicotyledons</taxon>
        <taxon>Gunneridae</taxon>
        <taxon>Pentapetalae</taxon>
        <taxon>asterids</taxon>
        <taxon>lamiids</taxon>
        <taxon>Solanales</taxon>
        <taxon>Solanaceae</taxon>
        <taxon>Solanoideae</taxon>
        <taxon>Datureae</taxon>
        <taxon>Datura</taxon>
    </lineage>
</organism>
<proteinExistence type="predicted"/>